<evidence type="ECO:0000256" key="1">
    <source>
        <dbReference type="SAM" id="SignalP"/>
    </source>
</evidence>
<feature type="signal peptide" evidence="1">
    <location>
        <begin position="1"/>
        <end position="20"/>
    </location>
</feature>
<evidence type="ECO:0000313" key="3">
    <source>
        <dbReference type="Proteomes" id="UP000557872"/>
    </source>
</evidence>
<proteinExistence type="predicted"/>
<sequence length="225" mass="25290">MKHSSIILLAIASLSTVALANQSPTGQLTVDKSMVRKGGIPTLTWNIFHPIKQIEEVVDIDDNDEITAKKRLRVQVSVIGIGITDGRNEYKSTSWLHFSSSGWKHVFEGYGSQVNTSQINIDRILEPGEKIKFAARYYWNSWQPYYYSNGDNVKALINGDQPPSKAGGYDQSSLNDYLRPYVKDGKLNLGELDIIYAAELTHTDQRASGFDMQDTIILLRFSEVE</sequence>
<evidence type="ECO:0000313" key="2">
    <source>
        <dbReference type="EMBL" id="NWK54425.1"/>
    </source>
</evidence>
<name>A0A851GGQ0_9BACT</name>
<feature type="chain" id="PRO_5032491863" evidence="1">
    <location>
        <begin position="21"/>
        <end position="225"/>
    </location>
</feature>
<protein>
    <submittedName>
        <fullName evidence="2">Uncharacterized protein</fullName>
    </submittedName>
</protein>
<dbReference type="AlphaFoldDB" id="A0A851GGQ0"/>
<keyword evidence="1" id="KW-0732">Signal</keyword>
<dbReference type="RefSeq" id="WP_178930955.1">
    <property type="nucleotide sequence ID" value="NZ_JACBAZ010000001.1"/>
</dbReference>
<keyword evidence="3" id="KW-1185">Reference proteome</keyword>
<gene>
    <name evidence="2" type="ORF">HW115_02300</name>
</gene>
<comment type="caution">
    <text evidence="2">The sequence shown here is derived from an EMBL/GenBank/DDBJ whole genome shotgun (WGS) entry which is preliminary data.</text>
</comment>
<dbReference type="Proteomes" id="UP000557872">
    <property type="component" value="Unassembled WGS sequence"/>
</dbReference>
<reference evidence="2 3" key="1">
    <citation type="submission" date="2020-07" db="EMBL/GenBank/DDBJ databases">
        <title>Roseicoccus Jingziensis gen. nov., sp. nov., isolated from coastal seawater.</title>
        <authorList>
            <person name="Feng X."/>
        </authorList>
    </citation>
    <scope>NUCLEOTIDE SEQUENCE [LARGE SCALE GENOMIC DNA]</scope>
    <source>
        <strain evidence="2 3">N1E253</strain>
    </source>
</reference>
<organism evidence="2 3">
    <name type="scientific">Oceaniferula marina</name>
    <dbReference type="NCBI Taxonomy" id="2748318"/>
    <lineage>
        <taxon>Bacteria</taxon>
        <taxon>Pseudomonadati</taxon>
        <taxon>Verrucomicrobiota</taxon>
        <taxon>Verrucomicrobiia</taxon>
        <taxon>Verrucomicrobiales</taxon>
        <taxon>Verrucomicrobiaceae</taxon>
        <taxon>Oceaniferula</taxon>
    </lineage>
</organism>
<dbReference type="EMBL" id="JACBAZ010000001">
    <property type="protein sequence ID" value="NWK54425.1"/>
    <property type="molecule type" value="Genomic_DNA"/>
</dbReference>
<accession>A0A851GGQ0</accession>